<dbReference type="Proteomes" id="UP000190625">
    <property type="component" value="Unassembled WGS sequence"/>
</dbReference>
<dbReference type="GO" id="GO:0008097">
    <property type="term" value="F:5S rRNA binding"/>
    <property type="evidence" value="ECO:0007669"/>
    <property type="project" value="InterPro"/>
</dbReference>
<evidence type="ECO:0000256" key="6">
    <source>
        <dbReference type="SAM" id="MobiDB-lite"/>
    </source>
</evidence>
<dbReference type="SUPFAM" id="SSF50715">
    <property type="entry name" value="Ribosomal protein L25-like"/>
    <property type="match status" value="1"/>
</dbReference>
<dbReference type="GO" id="GO:0003735">
    <property type="term" value="F:structural constituent of ribosome"/>
    <property type="evidence" value="ECO:0007669"/>
    <property type="project" value="InterPro"/>
</dbReference>
<dbReference type="NCBIfam" id="TIGR00731">
    <property type="entry name" value="bL25_bact_ctc"/>
    <property type="match status" value="1"/>
</dbReference>
<dbReference type="STRING" id="142842.SAMN02745118_01695"/>
<feature type="domain" description="Large ribosomal subunit protein bL25 L25" evidence="7">
    <location>
        <begin position="6"/>
        <end position="89"/>
    </location>
</feature>
<dbReference type="OrthoDB" id="9790002at2"/>
<protein>
    <recommendedName>
        <fullName evidence="5">Large ribosomal subunit protein bL25</fullName>
    </recommendedName>
    <alternativeName>
        <fullName evidence="5">General stress protein CTC</fullName>
    </alternativeName>
</protein>
<sequence>MELVELNAEVRSETGQSAARRLRNKGLVPGVVYGRSQETVSLKLDAKELAQAQGNNAIIDLSLEDDVKKVMVKELQKDVITGEFLHVDFHQIALDEEITVEVPVTLEGTSAGQREGGVLQQALRKVEVECLPTDIPQDIKVDISHLEVGESLHAAALKTGEGVELITNGDEVVVTIVVPTELSEEDLEEETTEVVAEPEVIGEEPDEEEEEADEIEDEE</sequence>
<proteinExistence type="inferred from homology"/>
<dbReference type="AlphaFoldDB" id="A0A1T4N4Y1"/>
<keyword evidence="1 5" id="KW-0699">rRNA-binding</keyword>
<keyword evidence="2 5" id="KW-0694">RNA-binding</keyword>
<dbReference type="Gene3D" id="2.40.240.10">
    <property type="entry name" value="Ribosomal Protein L25, Chain P"/>
    <property type="match status" value="1"/>
</dbReference>
<dbReference type="InterPro" id="IPR037121">
    <property type="entry name" value="Ribosomal_bL25_C"/>
</dbReference>
<accession>A0A1T4N4Y1</accession>
<dbReference type="InterPro" id="IPR020057">
    <property type="entry name" value="Ribosomal_bL25_b-dom"/>
</dbReference>
<dbReference type="EMBL" id="FUWM01000013">
    <property type="protein sequence ID" value="SJZ74303.1"/>
    <property type="molecule type" value="Genomic_DNA"/>
</dbReference>
<comment type="function">
    <text evidence="5">This is one of the proteins that binds to the 5S RNA in the ribosome where it forms part of the central protuberance.</text>
</comment>
<dbReference type="RefSeq" id="WP_078810159.1">
    <property type="nucleotide sequence ID" value="NZ_FUWM01000013.1"/>
</dbReference>
<dbReference type="Pfam" id="PF14693">
    <property type="entry name" value="Ribosomal_TL5_C"/>
    <property type="match status" value="1"/>
</dbReference>
<dbReference type="PANTHER" id="PTHR33284:SF1">
    <property type="entry name" value="RIBOSOMAL PROTEIN L25_GLN-TRNA SYNTHETASE, ANTI-CODON-BINDING DOMAIN-CONTAINING PROTEIN"/>
    <property type="match status" value="1"/>
</dbReference>
<feature type="region of interest" description="Disordered" evidence="6">
    <location>
        <begin position="182"/>
        <end position="219"/>
    </location>
</feature>
<dbReference type="Gene3D" id="2.170.120.20">
    <property type="entry name" value="Ribosomal protein L25, beta domain"/>
    <property type="match status" value="1"/>
</dbReference>
<feature type="domain" description="Large ribosomal subunit protein bL25 beta" evidence="8">
    <location>
        <begin position="97"/>
        <end position="179"/>
    </location>
</feature>
<keyword evidence="3 5" id="KW-0689">Ribosomal protein</keyword>
<name>A0A1T4N4Y1_9FIRM</name>
<keyword evidence="4 5" id="KW-0687">Ribonucleoprotein</keyword>
<evidence type="ECO:0000256" key="4">
    <source>
        <dbReference type="ARBA" id="ARBA00023274"/>
    </source>
</evidence>
<evidence type="ECO:0000259" key="8">
    <source>
        <dbReference type="Pfam" id="PF14693"/>
    </source>
</evidence>
<dbReference type="GO" id="GO:0022625">
    <property type="term" value="C:cytosolic large ribosomal subunit"/>
    <property type="evidence" value="ECO:0007669"/>
    <property type="project" value="TreeGrafter"/>
</dbReference>
<evidence type="ECO:0000256" key="3">
    <source>
        <dbReference type="ARBA" id="ARBA00022980"/>
    </source>
</evidence>
<dbReference type="InterPro" id="IPR020056">
    <property type="entry name" value="Rbsml_bL25/Gln-tRNA_synth_N"/>
</dbReference>
<dbReference type="InterPro" id="IPR011035">
    <property type="entry name" value="Ribosomal_bL25/Gln-tRNA_synth"/>
</dbReference>
<feature type="compositionally biased region" description="Acidic residues" evidence="6">
    <location>
        <begin position="200"/>
        <end position="219"/>
    </location>
</feature>
<dbReference type="PANTHER" id="PTHR33284">
    <property type="entry name" value="RIBOSOMAL PROTEIN L25/GLN-TRNA SYNTHETASE, ANTI-CODON-BINDING DOMAIN-CONTAINING PROTEIN"/>
    <property type="match status" value="1"/>
</dbReference>
<evidence type="ECO:0000313" key="9">
    <source>
        <dbReference type="EMBL" id="SJZ74303.1"/>
    </source>
</evidence>
<comment type="subunit">
    <text evidence="5">Part of the 50S ribosomal subunit; part of the 5S rRNA/L5/L18/L25 subcomplex. Contacts the 5S rRNA. Binds to the 5S rRNA independently of L5 and L18.</text>
</comment>
<feature type="compositionally biased region" description="Acidic residues" evidence="6">
    <location>
        <begin position="182"/>
        <end position="192"/>
    </location>
</feature>
<dbReference type="HAMAP" id="MF_01334">
    <property type="entry name" value="Ribosomal_bL25_CTC"/>
    <property type="match status" value="1"/>
</dbReference>
<evidence type="ECO:0000259" key="7">
    <source>
        <dbReference type="Pfam" id="PF01386"/>
    </source>
</evidence>
<dbReference type="InterPro" id="IPR029751">
    <property type="entry name" value="Ribosomal_L25_dom"/>
</dbReference>
<keyword evidence="10" id="KW-1185">Reference proteome</keyword>
<reference evidence="10" key="1">
    <citation type="submission" date="2017-02" db="EMBL/GenBank/DDBJ databases">
        <authorList>
            <person name="Varghese N."/>
            <person name="Submissions S."/>
        </authorList>
    </citation>
    <scope>NUCLEOTIDE SEQUENCE [LARGE SCALE GENOMIC DNA]</scope>
    <source>
        <strain evidence="10">ATCC BAA-73</strain>
    </source>
</reference>
<evidence type="ECO:0000313" key="10">
    <source>
        <dbReference type="Proteomes" id="UP000190625"/>
    </source>
</evidence>
<dbReference type="CDD" id="cd00495">
    <property type="entry name" value="Ribosomal_L25_TL5_CTC"/>
    <property type="match status" value="1"/>
</dbReference>
<evidence type="ECO:0000256" key="2">
    <source>
        <dbReference type="ARBA" id="ARBA00022884"/>
    </source>
</evidence>
<evidence type="ECO:0000256" key="5">
    <source>
        <dbReference type="HAMAP-Rule" id="MF_01334"/>
    </source>
</evidence>
<comment type="similarity">
    <text evidence="5">Belongs to the bacterial ribosomal protein bL25 family. CTC subfamily.</text>
</comment>
<dbReference type="GO" id="GO:0006412">
    <property type="term" value="P:translation"/>
    <property type="evidence" value="ECO:0007669"/>
    <property type="project" value="UniProtKB-UniRule"/>
</dbReference>
<dbReference type="InterPro" id="IPR020930">
    <property type="entry name" value="Ribosomal_uL5_bac-type"/>
</dbReference>
<gene>
    <name evidence="5" type="primary">rplY</name>
    <name evidence="5" type="synonym">ctc</name>
    <name evidence="9" type="ORF">SAMN02745118_01695</name>
</gene>
<evidence type="ECO:0000256" key="1">
    <source>
        <dbReference type="ARBA" id="ARBA00022730"/>
    </source>
</evidence>
<dbReference type="Pfam" id="PF01386">
    <property type="entry name" value="Ribosomal_L25p"/>
    <property type="match status" value="1"/>
</dbReference>
<dbReference type="InterPro" id="IPR001021">
    <property type="entry name" value="Ribosomal_bL25_long"/>
</dbReference>
<organism evidence="9 10">
    <name type="scientific">Selenihalanaerobacter shriftii</name>
    <dbReference type="NCBI Taxonomy" id="142842"/>
    <lineage>
        <taxon>Bacteria</taxon>
        <taxon>Bacillati</taxon>
        <taxon>Bacillota</taxon>
        <taxon>Clostridia</taxon>
        <taxon>Halanaerobiales</taxon>
        <taxon>Halobacteroidaceae</taxon>
        <taxon>Selenihalanaerobacter</taxon>
    </lineage>
</organism>